<proteinExistence type="predicted"/>
<reference evidence="3 4" key="1">
    <citation type="journal article" date="2012" name="Eukaryot. Cell">
        <title>Draft genome sequence of CBS 2479, the standard type strain of Trichosporon asahii.</title>
        <authorList>
            <person name="Yang R.Y."/>
            <person name="Li H.T."/>
            <person name="Zhu H."/>
            <person name="Zhou G.P."/>
            <person name="Wang M."/>
            <person name="Wang L."/>
        </authorList>
    </citation>
    <scope>NUCLEOTIDE SEQUENCE [LARGE SCALE GENOMIC DNA]</scope>
    <source>
        <strain evidence="4">ATCC 90039 / CBS 2479 / JCM 2466 / KCTC 7840 / NCYC 2677 / UAMH 7654</strain>
    </source>
</reference>
<feature type="region of interest" description="Disordered" evidence="1">
    <location>
        <begin position="600"/>
        <end position="630"/>
    </location>
</feature>
<feature type="compositionally biased region" description="Low complexity" evidence="1">
    <location>
        <begin position="215"/>
        <end position="230"/>
    </location>
</feature>
<feature type="compositionally biased region" description="Low complexity" evidence="1">
    <location>
        <begin position="915"/>
        <end position="939"/>
    </location>
</feature>
<feature type="compositionally biased region" description="Polar residues" evidence="1">
    <location>
        <begin position="387"/>
        <end position="400"/>
    </location>
</feature>
<dbReference type="Gene3D" id="1.10.287.1490">
    <property type="match status" value="1"/>
</dbReference>
<feature type="compositionally biased region" description="Basic and acidic residues" evidence="1">
    <location>
        <begin position="31"/>
        <end position="46"/>
    </location>
</feature>
<dbReference type="AlphaFoldDB" id="J4UDC1"/>
<sequence>MPAATGIPTPTSRRPRNSLGPNVAGANPSPRADDTEREQALKDVLRRRPPSALGNGSDADSPSLERSLQAPRTLRPKTPNGAASGLATPSSRPGSRPSLSARTSLSASSVGPSRRTSLAAAAVTTPTFKRPESRAGGKWSPAVGDRVRLPSHGFEGTVRYLGETHIRDGIWAGVELEGLFQGKGRNDGSVDNVRYFDCAPNCGIFVQAEKLAPPTSTMASSTSRPASAASHRSNYSQSGRMTPSQSGRMTPSQSGRMTPSQSGRMTPSQRRAMTPNFGRRADDDSSTLRSNAARAAEAKITAGSRASKYIGVTAKQLEAKSGAGLASSTSGIATPKASKIGVPSTTPISRARPSIGGALATPKARGARPSVVGGTAAEMMPPPPSPQIKQHPNAIPNTQALEEEIKELKQRNAELEAANEAAEAAAAEAKAAAAEANEAAEAAKSAPAPEPAEPAEDHSARLAELEAEVKAAKEEAESLRKELAESSGSAADSRRQSEQLREQLQADSSKLQHELDAKVKELEDLRGEMTLAAERAASELDAGMEAKQAEVQKVEERASAAESELAEMKKLVDELTLAGNLNESKQISFELQIKDLEEKLAKAEAASSSAGAAGGADGSPRSATAAEIDNETLTAQVKHLQGRISSLEEQLDEARGQADENSDAWLAKYNKVREGEGKLASELASLKTDLKAAQAETAARDQRVTELQGALAENQSALEEARAEIEQLRKDAAEGEGDAARLSEVSTALEAAEKKIKDLEADAKARDGNEASIRGYHHIVSEMKSENASLKAELASLKEELKLQQELDGEDAAGGGAGDAKLRKQVQTMADTIKEYEREVSELESLVEAKIYREDELETQLSELERQLERVKRGDVRLSQSLRPPTNGYANGHKSPSKSPSKPPPPAASTHTRTDSAASVSSVASAASAASGASATSDSSRCELCEGPHELDACPVFAGSLDTPKTTPGKKGKWCLDCESSAHNTEECPMADDVF</sequence>
<protein>
    <submittedName>
        <fullName evidence="3">ER to golgi family transport-related protein</fullName>
    </submittedName>
</protein>
<evidence type="ECO:0000256" key="1">
    <source>
        <dbReference type="SAM" id="MobiDB-lite"/>
    </source>
</evidence>
<feature type="region of interest" description="Disordered" evidence="1">
    <location>
        <begin position="215"/>
        <end position="290"/>
    </location>
</feature>
<feature type="compositionally biased region" description="Polar residues" evidence="1">
    <location>
        <begin position="231"/>
        <end position="271"/>
    </location>
</feature>
<dbReference type="InterPro" id="IPR000938">
    <property type="entry name" value="CAP-Gly_domain"/>
</dbReference>
<feature type="compositionally biased region" description="Basic and acidic residues" evidence="1">
    <location>
        <begin position="455"/>
        <end position="484"/>
    </location>
</feature>
<dbReference type="VEuPathDB" id="FungiDB:A1Q1_01754"/>
<dbReference type="Proteomes" id="UP000002748">
    <property type="component" value="Unassembled WGS sequence"/>
</dbReference>
<gene>
    <name evidence="3" type="ORF">A1Q1_01754</name>
</gene>
<feature type="compositionally biased region" description="Basic and acidic residues" evidence="1">
    <location>
        <begin position="492"/>
        <end position="501"/>
    </location>
</feature>
<feature type="region of interest" description="Disordered" evidence="1">
    <location>
        <begin position="319"/>
        <end position="513"/>
    </location>
</feature>
<accession>J4UDC1</accession>
<feature type="compositionally biased region" description="Low complexity" evidence="1">
    <location>
        <begin position="89"/>
        <end position="109"/>
    </location>
</feature>
<dbReference type="InterPro" id="IPR036859">
    <property type="entry name" value="CAP-Gly_dom_sf"/>
</dbReference>
<dbReference type="PROSITE" id="PS50245">
    <property type="entry name" value="CAP_GLY_2"/>
    <property type="match status" value="1"/>
</dbReference>
<dbReference type="OrthoDB" id="2130750at2759"/>
<dbReference type="RefSeq" id="XP_014180268.1">
    <property type="nucleotide sequence ID" value="XM_014324793.1"/>
</dbReference>
<dbReference type="KEGG" id="tasa:A1Q1_01754"/>
<dbReference type="Gene3D" id="2.30.30.190">
    <property type="entry name" value="CAP Gly-rich-like domain"/>
    <property type="match status" value="1"/>
</dbReference>
<evidence type="ECO:0000313" key="4">
    <source>
        <dbReference type="Proteomes" id="UP000002748"/>
    </source>
</evidence>
<dbReference type="PANTHER" id="PTHR18916">
    <property type="entry name" value="DYNACTIN 1-RELATED MICROTUBULE-BINDING"/>
    <property type="match status" value="1"/>
</dbReference>
<dbReference type="SUPFAM" id="SSF74924">
    <property type="entry name" value="Cap-Gly domain"/>
    <property type="match status" value="1"/>
</dbReference>
<dbReference type="Pfam" id="PF01302">
    <property type="entry name" value="CAP_GLY"/>
    <property type="match status" value="1"/>
</dbReference>
<dbReference type="GeneID" id="25985268"/>
<name>J4UDC1_TRIAS</name>
<evidence type="ECO:0000259" key="2">
    <source>
        <dbReference type="PROSITE" id="PS50245"/>
    </source>
</evidence>
<comment type="caution">
    <text evidence="3">The sequence shown here is derived from an EMBL/GenBank/DDBJ whole genome shotgun (WGS) entry which is preliminary data.</text>
</comment>
<feature type="compositionally biased region" description="Low complexity" evidence="1">
    <location>
        <begin position="415"/>
        <end position="447"/>
    </location>
</feature>
<feature type="region of interest" description="Disordered" evidence="1">
    <location>
        <begin position="869"/>
        <end position="942"/>
    </location>
</feature>
<dbReference type="HOGENOM" id="CLU_008637_0_0_1"/>
<dbReference type="SMART" id="SM01052">
    <property type="entry name" value="CAP_GLY"/>
    <property type="match status" value="1"/>
</dbReference>
<organism evidence="3 4">
    <name type="scientific">Trichosporon asahii var. asahii (strain ATCC 90039 / CBS 2479 / JCM 2466 / KCTC 7840 / NBRC 103889/ NCYC 2677 / UAMH 7654)</name>
    <name type="common">Yeast</name>
    <dbReference type="NCBI Taxonomy" id="1186058"/>
    <lineage>
        <taxon>Eukaryota</taxon>
        <taxon>Fungi</taxon>
        <taxon>Dikarya</taxon>
        <taxon>Basidiomycota</taxon>
        <taxon>Agaricomycotina</taxon>
        <taxon>Tremellomycetes</taxon>
        <taxon>Trichosporonales</taxon>
        <taxon>Trichosporonaceae</taxon>
        <taxon>Trichosporon</taxon>
    </lineage>
</organism>
<feature type="domain" description="CAP-Gly" evidence="2">
    <location>
        <begin position="162"/>
        <end position="207"/>
    </location>
</feature>
<feature type="region of interest" description="Disordered" evidence="1">
    <location>
        <begin position="1"/>
        <end position="141"/>
    </location>
</feature>
<dbReference type="EMBL" id="ALBS01000178">
    <property type="protein sequence ID" value="EJT49105.1"/>
    <property type="molecule type" value="Genomic_DNA"/>
</dbReference>
<evidence type="ECO:0000313" key="3">
    <source>
        <dbReference type="EMBL" id="EJT49105.1"/>
    </source>
</evidence>